<comment type="subcellular location">
    <subcellularLocation>
        <location evidence="1">Cell membrane</location>
        <topology evidence="1">Multi-pass membrane protein</topology>
    </subcellularLocation>
</comment>
<keyword evidence="3" id="KW-1003">Cell membrane</keyword>
<comment type="similarity">
    <text evidence="2">Belongs to the VirD4/TraG family.</text>
</comment>
<dbReference type="Gene3D" id="3.40.50.300">
    <property type="entry name" value="P-loop containing nucleotide triphosphate hydrolases"/>
    <property type="match status" value="1"/>
</dbReference>
<evidence type="ECO:0000256" key="1">
    <source>
        <dbReference type="ARBA" id="ARBA00004651"/>
    </source>
</evidence>
<dbReference type="AlphaFoldDB" id="A0A2N3KIZ2"/>
<dbReference type="PANTHER" id="PTHR37937:SF1">
    <property type="entry name" value="CONJUGATIVE TRANSFER: DNA TRANSPORT"/>
    <property type="match status" value="1"/>
</dbReference>
<dbReference type="InterPro" id="IPR003688">
    <property type="entry name" value="TraG/VirD4"/>
</dbReference>
<dbReference type="Proteomes" id="UP000233597">
    <property type="component" value="Unassembled WGS sequence"/>
</dbReference>
<evidence type="ECO:0000256" key="3">
    <source>
        <dbReference type="ARBA" id="ARBA00022475"/>
    </source>
</evidence>
<evidence type="ECO:0000256" key="7">
    <source>
        <dbReference type="SAM" id="MobiDB-lite"/>
    </source>
</evidence>
<dbReference type="SUPFAM" id="SSF52540">
    <property type="entry name" value="P-loop containing nucleoside triphosphate hydrolases"/>
    <property type="match status" value="1"/>
</dbReference>
<proteinExistence type="inferred from homology"/>
<feature type="transmembrane region" description="Helical" evidence="8">
    <location>
        <begin position="21"/>
        <end position="40"/>
    </location>
</feature>
<reference evidence="9 10" key="1">
    <citation type="submission" date="2017-09" db="EMBL/GenBank/DDBJ databases">
        <title>Biodiversity and function of Thalassospira species in the particle-attached aromatic-hydrocarbon-degrading consortia from the surface seawater of the South China Sea.</title>
        <authorList>
            <person name="Dong C."/>
            <person name="Liu R."/>
            <person name="Shao Z."/>
        </authorList>
    </citation>
    <scope>NUCLEOTIDE SEQUENCE [LARGE SCALE GENOMIC DNA]</scope>
    <source>
        <strain evidence="9 10">CSC1P2</strain>
    </source>
</reference>
<dbReference type="RefSeq" id="WP_101270261.1">
    <property type="nucleotide sequence ID" value="NZ_NWTK01000017.1"/>
</dbReference>
<organism evidence="9 10">
    <name type="scientific">Thalassospira marina</name>
    <dbReference type="NCBI Taxonomy" id="2048283"/>
    <lineage>
        <taxon>Bacteria</taxon>
        <taxon>Pseudomonadati</taxon>
        <taxon>Pseudomonadota</taxon>
        <taxon>Alphaproteobacteria</taxon>
        <taxon>Rhodospirillales</taxon>
        <taxon>Thalassospiraceae</taxon>
        <taxon>Thalassospira</taxon>
    </lineage>
</organism>
<dbReference type="InterPro" id="IPR027417">
    <property type="entry name" value="P-loop_NTPase"/>
</dbReference>
<evidence type="ECO:0000256" key="5">
    <source>
        <dbReference type="ARBA" id="ARBA00022989"/>
    </source>
</evidence>
<feature type="region of interest" description="Disordered" evidence="7">
    <location>
        <begin position="717"/>
        <end position="744"/>
    </location>
</feature>
<feature type="transmembrane region" description="Helical" evidence="8">
    <location>
        <begin position="83"/>
        <end position="107"/>
    </location>
</feature>
<sequence length="830" mass="92601">MNMKINKRVEALDRHNQWNKNAALPLFFSFIAAVMLSWPIDAMLSRGQEGAALFTLAVAGPAFLFLSWAIPRRSSVFNMKVSAGAWFFCLLFLCLAMLAFAGFWILAFKGFAGNWLVDTANWFRLFVYDYERVADFYATWFQNAWAIWWPMPKVPAIMLLIGLLATIVIRLQNPHDKLRTIHGNSRVATMKDLKRWKRWRDTWFSPKNSMSTNLLDQGGIVLGKFHKKYLQTNATLTSLVLAAPGSGKTSGVAIPTILNAHMRDWSMFIFDIKGELYQETAGYRSECSAVLRFEPRGNSGARWNPLSPTHSLPDGGKLFENMMKLDAALEKLYGKRALDARVTLLKEISHNNDWENWIVRSPEELAELLPDAKGKIAGVMKNEVTHLTKAIAGMQADREGYLQKLVFGLVPEPAGGGGNSKHFIDRARSAGFALMGYTIAYCEADGIEPNMGRLIDIWSNAVDEHGGAQDGNKEQQGNAHDGALQSMIDRCNDYGYPDRVRQELISLKNTPPEERGSIFSTLDNGLAIFKMQTVRDRTSTSDFRLDDMRGMTGADGKQYPVTLYIIVSLEDIKPMAPIMVMLTEAMQSRLISQSPAFVKTARKVLFLLDEFAQLPKMTTLLSGPAVGRGQKVGNLLIAQSYGQIKETYGADGLKSLLDTTEWKIILPLSDGSTAKEISEMIGNQTIYEQSESSQRIRPFGIFGDLLFGIVESFSDNKGQNRANDVNESRSLKGKPVFSPSDLMSSDTDDVWRAGQQIVLAYRRYNRPIVADTPYFFKDNAVLARTKIPAPVPTAQTPFNGQGFCGKLAHLRKPDPAKKKEAKPFSLQDAA</sequence>
<evidence type="ECO:0000256" key="8">
    <source>
        <dbReference type="SAM" id="Phobius"/>
    </source>
</evidence>
<keyword evidence="4 8" id="KW-0812">Transmembrane</keyword>
<keyword evidence="6 8" id="KW-0472">Membrane</keyword>
<dbReference type="CDD" id="cd01127">
    <property type="entry name" value="TrwB_TraG_TraD_VirD4"/>
    <property type="match status" value="2"/>
</dbReference>
<protein>
    <recommendedName>
        <fullName evidence="11">Type IV secretion system protein VirD4</fullName>
    </recommendedName>
</protein>
<accession>A0A2N3KIZ2</accession>
<evidence type="ECO:0000256" key="6">
    <source>
        <dbReference type="ARBA" id="ARBA00023136"/>
    </source>
</evidence>
<feature type="compositionally biased region" description="Basic and acidic residues" evidence="7">
    <location>
        <begin position="811"/>
        <end position="822"/>
    </location>
</feature>
<dbReference type="OrthoDB" id="9759295at2"/>
<evidence type="ECO:0000313" key="10">
    <source>
        <dbReference type="Proteomes" id="UP000233597"/>
    </source>
</evidence>
<evidence type="ECO:0000256" key="2">
    <source>
        <dbReference type="ARBA" id="ARBA00008806"/>
    </source>
</evidence>
<feature type="transmembrane region" description="Helical" evidence="8">
    <location>
        <begin position="154"/>
        <end position="171"/>
    </location>
</feature>
<evidence type="ECO:0000256" key="4">
    <source>
        <dbReference type="ARBA" id="ARBA00022692"/>
    </source>
</evidence>
<dbReference type="EMBL" id="NWTK01000017">
    <property type="protein sequence ID" value="PKR50433.1"/>
    <property type="molecule type" value="Genomic_DNA"/>
</dbReference>
<dbReference type="GO" id="GO:0005886">
    <property type="term" value="C:plasma membrane"/>
    <property type="evidence" value="ECO:0007669"/>
    <property type="project" value="UniProtKB-SubCell"/>
</dbReference>
<name>A0A2N3KIZ2_9PROT</name>
<dbReference type="InterPro" id="IPR051539">
    <property type="entry name" value="T4SS-coupling_protein"/>
</dbReference>
<feature type="region of interest" description="Disordered" evidence="7">
    <location>
        <begin position="809"/>
        <end position="830"/>
    </location>
</feature>
<keyword evidence="5 8" id="KW-1133">Transmembrane helix</keyword>
<gene>
    <name evidence="9" type="ORF">COO20_21410</name>
</gene>
<dbReference type="PANTHER" id="PTHR37937">
    <property type="entry name" value="CONJUGATIVE TRANSFER: DNA TRANSPORT"/>
    <property type="match status" value="1"/>
</dbReference>
<feature type="transmembrane region" description="Helical" evidence="8">
    <location>
        <begin position="52"/>
        <end position="71"/>
    </location>
</feature>
<dbReference type="Pfam" id="PF02534">
    <property type="entry name" value="T4SS-DNA_transf"/>
    <property type="match status" value="2"/>
</dbReference>
<evidence type="ECO:0000313" key="9">
    <source>
        <dbReference type="EMBL" id="PKR50433.1"/>
    </source>
</evidence>
<comment type="caution">
    <text evidence="9">The sequence shown here is derived from an EMBL/GenBank/DDBJ whole genome shotgun (WGS) entry which is preliminary data.</text>
</comment>
<evidence type="ECO:0008006" key="11">
    <source>
        <dbReference type="Google" id="ProtNLM"/>
    </source>
</evidence>